<dbReference type="GO" id="GO:0003924">
    <property type="term" value="F:GTPase activity"/>
    <property type="evidence" value="ECO:0007669"/>
    <property type="project" value="InterPro"/>
</dbReference>
<accession>A0A7J6PPW6</accession>
<organism evidence="7 8">
    <name type="scientific">Perkinsus olseni</name>
    <name type="common">Perkinsus atlanticus</name>
    <dbReference type="NCBI Taxonomy" id="32597"/>
    <lineage>
        <taxon>Eukaryota</taxon>
        <taxon>Sar</taxon>
        <taxon>Alveolata</taxon>
        <taxon>Perkinsozoa</taxon>
        <taxon>Perkinsea</taxon>
        <taxon>Perkinsida</taxon>
        <taxon>Perkinsidae</taxon>
        <taxon>Perkinsus</taxon>
    </lineage>
</organism>
<proteinExistence type="inferred from homology"/>
<evidence type="ECO:0000313" key="8">
    <source>
        <dbReference type="Proteomes" id="UP000541610"/>
    </source>
</evidence>
<sequence>MSAVVDNTPLSVNRRASNTTVYYYDDQKKAGSQCSGSLYPPPKPPSGHVAGLTGHHSTPSNASAAVSEHLLHGGSSTMPGTPQLAASSSNSSCISPCVQASQLPQGSTVEYYSQSLGRWIPAKVMSVIPPDDPRAGGSKVGLVHLDCKPMARVEQVTMAAAVRRSRHLTTGPLRWSPSGHASLLWRPILGAPTPNFIDVPAAFSMFNAPPPSFIPGGPSVGPPTVRVMRSSTTTIPACRRSSYITKTTSMGFKNPGKAVQLISASGDKLVVNSEALDLLEALGHDKQVSVVTVVGMYRSGKSYLLNRLVRGPDGATSAEGPQKENKLINKLLKFGRKKADAAHRPPPVVFETGNEVNACTKGIWMYICEEELDDKVVIFLDCEGLGSTGRDKTYDTKLMAMALLMSSVFIYNSKGCLDETAFNGLSLVCEHAKQLIREFNTEFGGTAPGGVLSTSFLWVLRDFVLALENENGESITSSEYLESALRSRANKDISKTILECFMDRDCDTLVQPTIDEGNLQKLDTIPDGKLRKEFITQVQSLCGKIWTMAGSRPVTINKHGGGTPLTPAALAAYVRKLGEHLSSSSTLAGFSLPSTWVQVQHEALASLIDTLSLAHGDEVDGMVAELPLATRELDDRLAAAMRRVEIEYRRKALGDETDQLYQQYLDELMQTAKAQEGRVYPLNDDKARSSAEEVAMRLVEEVMPQLVPGWSEEDLEMVLSESAKLLTEKLRWILEEIMTTTRGPRGARLMVAAQKIIEISGLFVTELERKAEGISNDERITRHQRDEALAGIDKLKKTALTDLTAKVTELEEELARRDRRERELLERVEGRETEIEKMADSVRNTMTERETQLNENWEGKVEDLERQVEQLVREKEELEDALANTEERAKEAHDGQVDFESTKNNEIDMLTETLIDKTGEIARLNEELEKARADLDNAEAAAKEAELAVFTATRDMAADHDKNITEWRDRVDQLQSENAEVQARLREEVEGREKAIRVVYEEKAAATEAAHEAMTKLREEIKELKDRVARGGGPRSKRKCLPFCR</sequence>
<reference evidence="7 8" key="1">
    <citation type="submission" date="2020-04" db="EMBL/GenBank/DDBJ databases">
        <title>Perkinsus olseni comparative genomics.</title>
        <authorList>
            <person name="Bogema D.R."/>
        </authorList>
    </citation>
    <scope>NUCLEOTIDE SEQUENCE [LARGE SCALE GENOMIC DNA]</scope>
    <source>
        <strain evidence="7">00978-12</strain>
    </source>
</reference>
<dbReference type="InterPro" id="IPR015894">
    <property type="entry name" value="Guanylate-bd_N"/>
</dbReference>
<dbReference type="InterPro" id="IPR027417">
    <property type="entry name" value="P-loop_NTPase"/>
</dbReference>
<feature type="coiled-coil region" evidence="4">
    <location>
        <begin position="800"/>
        <end position="1027"/>
    </location>
</feature>
<evidence type="ECO:0000256" key="4">
    <source>
        <dbReference type="SAM" id="Coils"/>
    </source>
</evidence>
<evidence type="ECO:0000313" key="7">
    <source>
        <dbReference type="EMBL" id="KAF4697680.1"/>
    </source>
</evidence>
<evidence type="ECO:0000259" key="6">
    <source>
        <dbReference type="PROSITE" id="PS51715"/>
    </source>
</evidence>
<evidence type="ECO:0000256" key="3">
    <source>
        <dbReference type="PROSITE-ProRule" id="PRU01052"/>
    </source>
</evidence>
<dbReference type="PANTHER" id="PTHR10751">
    <property type="entry name" value="GUANYLATE BINDING PROTEIN"/>
    <property type="match status" value="1"/>
</dbReference>
<protein>
    <recommendedName>
        <fullName evidence="6">GB1/RHD3-type G domain-containing protein</fullName>
    </recommendedName>
</protein>
<feature type="region of interest" description="Disordered" evidence="5">
    <location>
        <begin position="33"/>
        <end position="66"/>
    </location>
</feature>
<dbReference type="OrthoDB" id="2135133at2759"/>
<evidence type="ECO:0000256" key="1">
    <source>
        <dbReference type="ARBA" id="ARBA00022741"/>
    </source>
</evidence>
<dbReference type="InterPro" id="IPR030386">
    <property type="entry name" value="G_GB1_RHD3_dom"/>
</dbReference>
<comment type="caution">
    <text evidence="7">The sequence shown here is derived from an EMBL/GenBank/DDBJ whole genome shotgun (WGS) entry which is preliminary data.</text>
</comment>
<evidence type="ECO:0000256" key="5">
    <source>
        <dbReference type="SAM" id="MobiDB-lite"/>
    </source>
</evidence>
<dbReference type="Pfam" id="PF02263">
    <property type="entry name" value="GBP"/>
    <property type="match status" value="1"/>
</dbReference>
<dbReference type="Gene3D" id="3.40.50.300">
    <property type="entry name" value="P-loop containing nucleotide triphosphate hydrolases"/>
    <property type="match status" value="1"/>
</dbReference>
<comment type="similarity">
    <text evidence="3">Belongs to the TRAFAC class dynamin-like GTPase superfamily. GB1/RHD3 GTPase family.</text>
</comment>
<dbReference type="AlphaFoldDB" id="A0A7J6PPW6"/>
<dbReference type="PROSITE" id="PS51715">
    <property type="entry name" value="G_GB1_RHD3"/>
    <property type="match status" value="1"/>
</dbReference>
<keyword evidence="1" id="KW-0547">Nucleotide-binding</keyword>
<evidence type="ECO:0000256" key="2">
    <source>
        <dbReference type="ARBA" id="ARBA00023134"/>
    </source>
</evidence>
<dbReference type="EMBL" id="JABANP010000001">
    <property type="protein sequence ID" value="KAF4697680.1"/>
    <property type="molecule type" value="Genomic_DNA"/>
</dbReference>
<feature type="compositionally biased region" description="Polar residues" evidence="5">
    <location>
        <begin position="55"/>
        <end position="64"/>
    </location>
</feature>
<keyword evidence="2" id="KW-0342">GTP-binding</keyword>
<gene>
    <name evidence="7" type="ORF">FOZ60_000032</name>
</gene>
<dbReference type="Proteomes" id="UP000541610">
    <property type="component" value="Unassembled WGS sequence"/>
</dbReference>
<dbReference type="GO" id="GO:0005525">
    <property type="term" value="F:GTP binding"/>
    <property type="evidence" value="ECO:0007669"/>
    <property type="project" value="UniProtKB-KW"/>
</dbReference>
<keyword evidence="4" id="KW-0175">Coiled coil</keyword>
<feature type="domain" description="GB1/RHD3-type G" evidence="6">
    <location>
        <begin position="285"/>
        <end position="550"/>
    </location>
</feature>
<name>A0A7J6PPW6_PEROL</name>
<dbReference type="SUPFAM" id="SSF52540">
    <property type="entry name" value="P-loop containing nucleoside triphosphate hydrolases"/>
    <property type="match status" value="1"/>
</dbReference>